<protein>
    <submittedName>
        <fullName evidence="1">Uncharacterized protein</fullName>
    </submittedName>
</protein>
<dbReference type="EMBL" id="RSCL01000012">
    <property type="protein sequence ID" value="RUT04047.1"/>
    <property type="molecule type" value="Genomic_DNA"/>
</dbReference>
<proteinExistence type="predicted"/>
<comment type="caution">
    <text evidence="1">The sequence shown here is derived from an EMBL/GenBank/DDBJ whole genome shotgun (WGS) entry which is preliminary data.</text>
</comment>
<keyword evidence="2" id="KW-1185">Reference proteome</keyword>
<dbReference type="OrthoDB" id="525952at2"/>
<organism evidence="1 2">
    <name type="scientific">Dulcicalothrix desertica PCC 7102</name>
    <dbReference type="NCBI Taxonomy" id="232991"/>
    <lineage>
        <taxon>Bacteria</taxon>
        <taxon>Bacillati</taxon>
        <taxon>Cyanobacteriota</taxon>
        <taxon>Cyanophyceae</taxon>
        <taxon>Nostocales</taxon>
        <taxon>Calotrichaceae</taxon>
        <taxon>Dulcicalothrix</taxon>
    </lineage>
</organism>
<dbReference type="Proteomes" id="UP000271624">
    <property type="component" value="Unassembled WGS sequence"/>
</dbReference>
<sequence length="150" mass="17374">MLTATESGLKIIEIARRKKGWSETDLAWAKAAKTSVETLNNFWQRLPIPQKDFEAICNALELIRWQEIIRNHSIENSCRKFRTRINNSQILINTLHDLNIDVETNSYLYVDYDVIVYADVIAILKGQYDLGWCRNDDGYFDMISCPVACP</sequence>
<evidence type="ECO:0000313" key="2">
    <source>
        <dbReference type="Proteomes" id="UP000271624"/>
    </source>
</evidence>
<accession>A0A3S1CLN1</accession>
<reference evidence="1" key="2">
    <citation type="journal article" date="2019" name="Genome Biol. Evol.">
        <title>Day and night: Metabolic profiles and evolutionary relationships of six axenic non-marine cyanobacteria.</title>
        <authorList>
            <person name="Will S.E."/>
            <person name="Henke P."/>
            <person name="Boedeker C."/>
            <person name="Huang S."/>
            <person name="Brinkmann H."/>
            <person name="Rohde M."/>
            <person name="Jarek M."/>
            <person name="Friedl T."/>
            <person name="Seufert S."/>
            <person name="Schumacher M."/>
            <person name="Overmann J."/>
            <person name="Neumann-Schaal M."/>
            <person name="Petersen J."/>
        </authorList>
    </citation>
    <scope>NUCLEOTIDE SEQUENCE [LARGE SCALE GENOMIC DNA]</scope>
    <source>
        <strain evidence="1">PCC 7102</strain>
    </source>
</reference>
<evidence type="ECO:0000313" key="1">
    <source>
        <dbReference type="EMBL" id="RUT04047.1"/>
    </source>
</evidence>
<dbReference type="RefSeq" id="WP_127083292.1">
    <property type="nucleotide sequence ID" value="NZ_RSCL01000012.1"/>
</dbReference>
<dbReference type="AlphaFoldDB" id="A0A3S1CLN1"/>
<gene>
    <name evidence="1" type="ORF">DSM106972_049610</name>
</gene>
<name>A0A3S1CLN1_9CYAN</name>
<reference evidence="1" key="1">
    <citation type="submission" date="2018-12" db="EMBL/GenBank/DDBJ databases">
        <authorList>
            <person name="Will S."/>
            <person name="Neumann-Schaal M."/>
            <person name="Henke P."/>
        </authorList>
    </citation>
    <scope>NUCLEOTIDE SEQUENCE</scope>
    <source>
        <strain evidence="1">PCC 7102</strain>
    </source>
</reference>